<organism evidence="1 2">
    <name type="scientific">Microbacterium phage Pumpernickel</name>
    <dbReference type="NCBI Taxonomy" id="2885983"/>
    <lineage>
        <taxon>Viruses</taxon>
        <taxon>Duplodnaviria</taxon>
        <taxon>Heunggongvirae</taxon>
        <taxon>Uroviricota</taxon>
        <taxon>Caudoviricetes</taxon>
        <taxon>Pumpernickelvirus</taxon>
        <taxon>Pumpernickelvirus pumpernickel</taxon>
    </lineage>
</organism>
<reference evidence="1" key="1">
    <citation type="submission" date="2021-09" db="EMBL/GenBank/DDBJ databases">
        <authorList>
            <person name="Andersen S.H."/>
            <person name="Beall E.A."/>
            <person name="Cappelle B."/>
            <person name="Falteisek K.J."/>
            <person name="Fenske B.A."/>
            <person name="Gansluckner N.W."/>
            <person name="Gilbertson S.M."/>
            <person name="Krings K.J."/>
            <person name="Mobeck M."/>
            <person name="Odeku J.O."/>
            <person name="Poncelet M.E."/>
            <person name="Rohr J.R."/>
            <person name="Rolands L."/>
            <person name="Whipple C.D."/>
            <person name="Whipple E.M."/>
            <person name="Spring A.M."/>
            <person name="Klyczek K."/>
            <person name="Garlena R.A."/>
            <person name="Russell D.A."/>
            <person name="Pope W.H."/>
            <person name="Jacobs-Sera D."/>
            <person name="Hatfull G.F."/>
        </authorList>
    </citation>
    <scope>NUCLEOTIDE SEQUENCE</scope>
</reference>
<keyword evidence="2" id="KW-1185">Reference proteome</keyword>
<name>A0AAE8YBJ9_9CAUD</name>
<dbReference type="KEGG" id="vg:80019816"/>
<evidence type="ECO:0000313" key="1">
    <source>
        <dbReference type="EMBL" id="UDL15929.1"/>
    </source>
</evidence>
<gene>
    <name evidence="1" type="primary">176</name>
    <name evidence="1" type="ORF">SEA_PUMPERNICKEL_176</name>
</gene>
<protein>
    <submittedName>
        <fullName evidence="1">Uncharacterized protein</fullName>
    </submittedName>
</protein>
<dbReference type="RefSeq" id="YP_010755169.1">
    <property type="nucleotide sequence ID" value="NC_073468.1"/>
</dbReference>
<dbReference type="GeneID" id="80019816"/>
<accession>A0AAE8YBJ9</accession>
<dbReference type="EMBL" id="OK040790">
    <property type="protein sequence ID" value="UDL15929.1"/>
    <property type="molecule type" value="Genomic_DNA"/>
</dbReference>
<proteinExistence type="predicted"/>
<evidence type="ECO:0000313" key="2">
    <source>
        <dbReference type="Proteomes" id="UP000827768"/>
    </source>
</evidence>
<sequence>MTNNDNREAEFLGFLHNEKHLDPIGDSETVTGAMNYARRLLEDDANTFESIWTEYEEFVNEMDDFYDSNEFKHGVELGKSLESYNQYLEVKKAYEMGEIELWLAYMEPKSMEDWDAWEAEHGKNFDERWKQQKSE</sequence>
<dbReference type="Proteomes" id="UP000827768">
    <property type="component" value="Segment"/>
</dbReference>